<dbReference type="AlphaFoldDB" id="A0A7X0NNW5"/>
<reference evidence="1 2" key="1">
    <citation type="submission" date="2020-08" db="EMBL/GenBank/DDBJ databases">
        <title>Sequencing the genomes of 1000 actinobacteria strains.</title>
        <authorList>
            <person name="Klenk H.-P."/>
        </authorList>
    </citation>
    <scope>NUCLEOTIDE SEQUENCE [LARGE SCALE GENOMIC DNA]</scope>
    <source>
        <strain evidence="1 2">DSM 43768</strain>
    </source>
</reference>
<comment type="caution">
    <text evidence="1">The sequence shown here is derived from an EMBL/GenBank/DDBJ whole genome shotgun (WGS) entry which is preliminary data.</text>
</comment>
<keyword evidence="2" id="KW-1185">Reference proteome</keyword>
<evidence type="ECO:0000313" key="2">
    <source>
        <dbReference type="Proteomes" id="UP000565579"/>
    </source>
</evidence>
<accession>A0A7X0NNW5</accession>
<dbReference type="EMBL" id="JACHMI010000001">
    <property type="protein sequence ID" value="MBB6546866.1"/>
    <property type="molecule type" value="Genomic_DNA"/>
</dbReference>
<dbReference type="Proteomes" id="UP000565579">
    <property type="component" value="Unassembled WGS sequence"/>
</dbReference>
<sequence length="218" mass="23941">MSISTSARTRVDDASAVSPAGWLSVSMCPAWCSDSHNGMDYPEDREHGCRYLETDLQTMPYDNYGTDGNPRYRPCQAMANLVQHYREGEPRVCFADSSDKATYYMTLDEAQEIAFHLLTLVAAGRNRAEIGEIPQSVSVAEGCQPWCNRHRPGDCCASGNVDGAWLTYDDEQDGALIWFHTSGDGGLPVSEAERLALAISRAAVLARRSRLVESTSGH</sequence>
<dbReference type="RefSeq" id="WP_185101603.1">
    <property type="nucleotide sequence ID" value="NZ_BAAAXY010000087.1"/>
</dbReference>
<name>A0A7X0NNW5_9ACTN</name>
<evidence type="ECO:0000313" key="1">
    <source>
        <dbReference type="EMBL" id="MBB6546866.1"/>
    </source>
</evidence>
<proteinExistence type="predicted"/>
<organism evidence="1 2">
    <name type="scientific">Nonomuraea rubra</name>
    <dbReference type="NCBI Taxonomy" id="46180"/>
    <lineage>
        <taxon>Bacteria</taxon>
        <taxon>Bacillati</taxon>
        <taxon>Actinomycetota</taxon>
        <taxon>Actinomycetes</taxon>
        <taxon>Streptosporangiales</taxon>
        <taxon>Streptosporangiaceae</taxon>
        <taxon>Nonomuraea</taxon>
    </lineage>
</organism>
<gene>
    <name evidence="1" type="ORF">HD593_001661</name>
</gene>
<protein>
    <submittedName>
        <fullName evidence="1">Uncharacterized protein</fullName>
    </submittedName>
</protein>